<dbReference type="SUPFAM" id="SSF51306">
    <property type="entry name" value="LexA/Signal peptidase"/>
    <property type="match status" value="1"/>
</dbReference>
<dbReference type="Gene3D" id="2.10.109.10">
    <property type="entry name" value="Umud Fragment, subunit A"/>
    <property type="match status" value="1"/>
</dbReference>
<organism evidence="2">
    <name type="scientific">viral metagenome</name>
    <dbReference type="NCBI Taxonomy" id="1070528"/>
    <lineage>
        <taxon>unclassified sequences</taxon>
        <taxon>metagenomes</taxon>
        <taxon>organismal metagenomes</taxon>
    </lineage>
</organism>
<proteinExistence type="predicted"/>
<reference evidence="2" key="1">
    <citation type="submission" date="2020-03" db="EMBL/GenBank/DDBJ databases">
        <title>The deep terrestrial virosphere.</title>
        <authorList>
            <person name="Holmfeldt K."/>
            <person name="Nilsson E."/>
            <person name="Simone D."/>
            <person name="Lopez-Fernandez M."/>
            <person name="Wu X."/>
            <person name="de Brujin I."/>
            <person name="Lundin D."/>
            <person name="Andersson A."/>
            <person name="Bertilsson S."/>
            <person name="Dopson M."/>
        </authorList>
    </citation>
    <scope>NUCLEOTIDE SEQUENCE</scope>
    <source>
        <strain evidence="2">MM415B00367</strain>
    </source>
</reference>
<dbReference type="AlphaFoldDB" id="A0A6M3JAN1"/>
<protein>
    <submittedName>
        <fullName evidence="2">Putative peptidase</fullName>
    </submittedName>
</protein>
<dbReference type="InterPro" id="IPR036286">
    <property type="entry name" value="LexA/Signal_pep-like_sf"/>
</dbReference>
<evidence type="ECO:0000313" key="2">
    <source>
        <dbReference type="EMBL" id="QJA66067.1"/>
    </source>
</evidence>
<dbReference type="Pfam" id="PF00717">
    <property type="entry name" value="Peptidase_S24"/>
    <property type="match status" value="1"/>
</dbReference>
<sequence length="231" mass="25726">MNKYPSIPDIRHANLRRIMQEREITPAELSRILNKSPGQVGQFAGPTRHKGIGDDPAREIEELLGLSPYELDNPGSLLAKPGAVGEEPGAYFTDATFQAYTRGKIPVVGVTAAGAAMEVIDLYQPGVADEWIDAPKNYTPGSFILRLTGFSMQPRFWSEDRVLIEPALEWNPGDYVFAKRPASGDGTFKKLVEEDGRLFLYALNPEFSPRYIELTPDWQIVGKATFRLDKL</sequence>
<dbReference type="InterPro" id="IPR015927">
    <property type="entry name" value="Peptidase_S24_S26A/B/C"/>
</dbReference>
<accession>A0A6M3JAN1</accession>
<evidence type="ECO:0000259" key="1">
    <source>
        <dbReference type="SMART" id="SM00530"/>
    </source>
</evidence>
<feature type="domain" description="HTH cro/C1-type" evidence="1">
    <location>
        <begin position="14"/>
        <end position="71"/>
    </location>
</feature>
<dbReference type="CDD" id="cd06529">
    <property type="entry name" value="S24_LexA-like"/>
    <property type="match status" value="1"/>
</dbReference>
<dbReference type="InterPro" id="IPR001387">
    <property type="entry name" value="Cro/C1-type_HTH"/>
</dbReference>
<dbReference type="SMART" id="SM00530">
    <property type="entry name" value="HTH_XRE"/>
    <property type="match status" value="1"/>
</dbReference>
<gene>
    <name evidence="2" type="ORF">MM415B00367_0044</name>
</gene>
<dbReference type="InterPro" id="IPR039418">
    <property type="entry name" value="LexA-like"/>
</dbReference>
<name>A0A6M3JAN1_9ZZZZ</name>
<dbReference type="EMBL" id="MT141548">
    <property type="protein sequence ID" value="QJA66067.1"/>
    <property type="molecule type" value="Genomic_DNA"/>
</dbReference>